<protein>
    <recommendedName>
        <fullName evidence="5">Prepilin-type N-terminal cleavage/methylation domain protein</fullName>
    </recommendedName>
</protein>
<evidence type="ECO:0008006" key="5">
    <source>
        <dbReference type="Google" id="ProtNLM"/>
    </source>
</evidence>
<dbReference type="GO" id="GO:0015627">
    <property type="term" value="C:type II protein secretion system complex"/>
    <property type="evidence" value="ECO:0007669"/>
    <property type="project" value="InterPro"/>
</dbReference>
<dbReference type="STRING" id="1542390.KX01_239"/>
<organism evidence="3 4">
    <name type="scientific">Francisella frigiditurris</name>
    <dbReference type="NCBI Taxonomy" id="1542390"/>
    <lineage>
        <taxon>Bacteria</taxon>
        <taxon>Pseudomonadati</taxon>
        <taxon>Pseudomonadota</taxon>
        <taxon>Gammaproteobacteria</taxon>
        <taxon>Thiotrichales</taxon>
        <taxon>Francisellaceae</taxon>
        <taxon>Francisella</taxon>
    </lineage>
</organism>
<name>A0A1J0KU04_9GAMM</name>
<keyword evidence="2" id="KW-1133">Transmembrane helix</keyword>
<dbReference type="Gene3D" id="3.30.700.10">
    <property type="entry name" value="Glycoprotein, Type 4 Pilin"/>
    <property type="match status" value="1"/>
</dbReference>
<dbReference type="InterPro" id="IPR012902">
    <property type="entry name" value="N_methyl_site"/>
</dbReference>
<proteinExistence type="predicted"/>
<dbReference type="AlphaFoldDB" id="A0A1J0KU04"/>
<dbReference type="InterPro" id="IPR045584">
    <property type="entry name" value="Pilin-like"/>
</dbReference>
<dbReference type="OrthoDB" id="5604641at2"/>
<dbReference type="PROSITE" id="PS00409">
    <property type="entry name" value="PROKAR_NTER_METHYL"/>
    <property type="match status" value="1"/>
</dbReference>
<dbReference type="PRINTS" id="PR00813">
    <property type="entry name" value="BCTERIALGSPG"/>
</dbReference>
<keyword evidence="2" id="KW-0472">Membrane</keyword>
<dbReference type="PANTHER" id="PTHR30093">
    <property type="entry name" value="GENERAL SECRETION PATHWAY PROTEIN G"/>
    <property type="match status" value="1"/>
</dbReference>
<evidence type="ECO:0000313" key="3">
    <source>
        <dbReference type="EMBL" id="APC97116.1"/>
    </source>
</evidence>
<dbReference type="Pfam" id="PF07963">
    <property type="entry name" value="N_methyl"/>
    <property type="match status" value="1"/>
</dbReference>
<feature type="transmembrane region" description="Helical" evidence="2">
    <location>
        <begin position="7"/>
        <end position="31"/>
    </location>
</feature>
<reference evidence="4" key="1">
    <citation type="submission" date="2014-10" db="EMBL/GenBank/DDBJ databases">
        <authorList>
            <person name="Kuske C.R."/>
            <person name="Challacombe J.F."/>
            <person name="Daligault H.E."/>
            <person name="Davenport K.W."/>
            <person name="Johnson S.L."/>
            <person name="Siddaramappa S."/>
            <person name="Petersen J.M."/>
        </authorList>
    </citation>
    <scope>NUCLEOTIDE SEQUENCE [LARGE SCALE GENOMIC DNA]</scope>
    <source>
        <strain evidence="4">CA97-1460</strain>
    </source>
</reference>
<keyword evidence="1" id="KW-0488">Methylation</keyword>
<dbReference type="PANTHER" id="PTHR30093:SF47">
    <property type="entry name" value="TYPE IV PILUS NON-CORE MINOR PILIN PILE"/>
    <property type="match status" value="1"/>
</dbReference>
<dbReference type="EMBL" id="CP009654">
    <property type="protein sequence ID" value="APC97116.1"/>
    <property type="molecule type" value="Genomic_DNA"/>
</dbReference>
<evidence type="ECO:0000256" key="1">
    <source>
        <dbReference type="ARBA" id="ARBA00022481"/>
    </source>
</evidence>
<dbReference type="KEGG" id="frc:KX01_239"/>
<dbReference type="Proteomes" id="UP000182521">
    <property type="component" value="Chromosome"/>
</dbReference>
<dbReference type="InterPro" id="IPR031982">
    <property type="entry name" value="PilE-like"/>
</dbReference>
<keyword evidence="2" id="KW-0812">Transmembrane</keyword>
<dbReference type="GO" id="GO:0015628">
    <property type="term" value="P:protein secretion by the type II secretion system"/>
    <property type="evidence" value="ECO:0007669"/>
    <property type="project" value="InterPro"/>
</dbReference>
<sequence>MIKKNKGFSLVELMVVIAIVAILATIAVPLYSNYIQKNNRRDATSALMTASLAEDNFFIKNDRYSDNLSEVYRTTTDENLYTLSISNVTDDGYTLTATAIGSQQSDTECATISLEVDGAIQRKTPTACWDTY</sequence>
<accession>A0A1J0KU04</accession>
<dbReference type="NCBIfam" id="TIGR02532">
    <property type="entry name" value="IV_pilin_GFxxxE"/>
    <property type="match status" value="1"/>
</dbReference>
<evidence type="ECO:0000256" key="2">
    <source>
        <dbReference type="SAM" id="Phobius"/>
    </source>
</evidence>
<keyword evidence="4" id="KW-1185">Reference proteome</keyword>
<dbReference type="RefSeq" id="WP_071664714.1">
    <property type="nucleotide sequence ID" value="NZ_CP009654.1"/>
</dbReference>
<dbReference type="SUPFAM" id="SSF54523">
    <property type="entry name" value="Pili subunits"/>
    <property type="match status" value="1"/>
</dbReference>
<gene>
    <name evidence="3" type="ORF">KX01_239</name>
</gene>
<dbReference type="Pfam" id="PF16732">
    <property type="entry name" value="ComP_DUS"/>
    <property type="match status" value="1"/>
</dbReference>
<evidence type="ECO:0000313" key="4">
    <source>
        <dbReference type="Proteomes" id="UP000182521"/>
    </source>
</evidence>
<dbReference type="GO" id="GO:0043683">
    <property type="term" value="P:type IV pilus assembly"/>
    <property type="evidence" value="ECO:0007669"/>
    <property type="project" value="InterPro"/>
</dbReference>
<dbReference type="InterPro" id="IPR000983">
    <property type="entry name" value="Bac_GSPG_pilin"/>
</dbReference>